<dbReference type="GO" id="GO:0019563">
    <property type="term" value="P:glycerol catabolic process"/>
    <property type="evidence" value="ECO:0007669"/>
    <property type="project" value="TreeGrafter"/>
</dbReference>
<dbReference type="AlphaFoldDB" id="A0A249L3K2"/>
<sequence>MSELSTALEKVAVALELNSKKFEDLDAAAGDADLGITARKIAEGIRAANGLLTGDLKSDLMLVGKEISKFASSTFGTLFATGFIRASAAVSVDDDALTNTRKSFQAAFDGISARGKAALGERTLLDALHPAIEALNSAKDLKSGLSQAAIAARSGATATANMMPKHGRAGWIGERAKGIEDAGANVIAVVFEALK</sequence>
<dbReference type="PROSITE" id="PS51480">
    <property type="entry name" value="DHAL"/>
    <property type="match status" value="1"/>
</dbReference>
<organism evidence="4 5">
    <name type="scientific">Candidatus Nanopelagicus abundans</name>
    <dbReference type="NCBI Taxonomy" id="1884916"/>
    <lineage>
        <taxon>Bacteria</taxon>
        <taxon>Bacillati</taxon>
        <taxon>Actinomycetota</taxon>
        <taxon>Actinomycetes</taxon>
        <taxon>Candidatus Nanopelagicales</taxon>
        <taxon>Candidatus Nanopelagicaceae</taxon>
        <taxon>Candidatus Nanopelagicus</taxon>
    </lineage>
</organism>
<dbReference type="PANTHER" id="PTHR28629:SF4">
    <property type="entry name" value="TRIOKINASE_FMN CYCLASE"/>
    <property type="match status" value="1"/>
</dbReference>
<dbReference type="InterPro" id="IPR036117">
    <property type="entry name" value="DhaL_dom_sf"/>
</dbReference>
<dbReference type="InterPro" id="IPR004007">
    <property type="entry name" value="DhaL_dom"/>
</dbReference>
<dbReference type="RefSeq" id="WP_095687945.1">
    <property type="nucleotide sequence ID" value="NZ_CP016779.1"/>
</dbReference>
<dbReference type="GO" id="GO:0005829">
    <property type="term" value="C:cytosol"/>
    <property type="evidence" value="ECO:0007669"/>
    <property type="project" value="TreeGrafter"/>
</dbReference>
<dbReference type="KEGG" id="nab:B1sIIB91_01870"/>
<protein>
    <submittedName>
        <fullName evidence="4">Dihydroxyacetone kinase, C-terminal domain</fullName>
    </submittedName>
</protein>
<dbReference type="OrthoDB" id="9800291at2"/>
<dbReference type="SUPFAM" id="SSF101473">
    <property type="entry name" value="DhaL-like"/>
    <property type="match status" value="1"/>
</dbReference>
<dbReference type="Proteomes" id="UP000217210">
    <property type="component" value="Chromosome"/>
</dbReference>
<dbReference type="PANTHER" id="PTHR28629">
    <property type="entry name" value="TRIOKINASE/FMN CYCLASE"/>
    <property type="match status" value="1"/>
</dbReference>
<dbReference type="Gene3D" id="1.25.40.340">
    <property type="match status" value="1"/>
</dbReference>
<evidence type="ECO:0000313" key="5">
    <source>
        <dbReference type="Proteomes" id="UP000217210"/>
    </source>
</evidence>
<keyword evidence="1" id="KW-0808">Transferase</keyword>
<dbReference type="InterPro" id="IPR050861">
    <property type="entry name" value="Dihydroxyacetone_Kinase"/>
</dbReference>
<evidence type="ECO:0000313" key="4">
    <source>
        <dbReference type="EMBL" id="ASY23670.1"/>
    </source>
</evidence>
<evidence type="ECO:0000259" key="3">
    <source>
        <dbReference type="PROSITE" id="PS51480"/>
    </source>
</evidence>
<evidence type="ECO:0000256" key="1">
    <source>
        <dbReference type="ARBA" id="ARBA00022679"/>
    </source>
</evidence>
<feature type="domain" description="DhaL" evidence="3">
    <location>
        <begin position="2"/>
        <end position="195"/>
    </location>
</feature>
<dbReference type="GO" id="GO:0004371">
    <property type="term" value="F:glycerone kinase activity"/>
    <property type="evidence" value="ECO:0007669"/>
    <property type="project" value="InterPro"/>
</dbReference>
<evidence type="ECO:0000256" key="2">
    <source>
        <dbReference type="ARBA" id="ARBA00022777"/>
    </source>
</evidence>
<gene>
    <name evidence="4" type="ORF">B1sIIB91_01870</name>
</gene>
<dbReference type="EMBL" id="CP016779">
    <property type="protein sequence ID" value="ASY23670.1"/>
    <property type="molecule type" value="Genomic_DNA"/>
</dbReference>
<name>A0A249L3K2_9ACTN</name>
<keyword evidence="2 4" id="KW-0418">Kinase</keyword>
<reference evidence="4 5" key="1">
    <citation type="submission" date="2016-07" db="EMBL/GenBank/DDBJ databases">
        <title>High microdiversification within the ubiquitous acI lineage of Actinobacteria.</title>
        <authorList>
            <person name="Neuenschwander S.M."/>
            <person name="Salcher M."/>
            <person name="Ghai R."/>
            <person name="Pernthaler J."/>
        </authorList>
    </citation>
    <scope>NUCLEOTIDE SEQUENCE [LARGE SCALE GENOMIC DNA]</scope>
    <source>
        <strain evidence="4">MMS-IIB-91</strain>
    </source>
</reference>
<dbReference type="SMART" id="SM01120">
    <property type="entry name" value="Dak2"/>
    <property type="match status" value="1"/>
</dbReference>
<proteinExistence type="predicted"/>
<dbReference type="Pfam" id="PF02734">
    <property type="entry name" value="Dak2"/>
    <property type="match status" value="1"/>
</dbReference>
<keyword evidence="5" id="KW-1185">Reference proteome</keyword>
<accession>A0A249L3K2</accession>